<sequence length="327" mass="36375">MPELAWADADVQWQSYRSRFIRPDGRVVDTGNRDVSHSEGQGYGLLFAEHFDDQATFDSILTWTRKTLQCRPDRLHAWRFDPGAQPPVGDLNNATDGDLLIAMALARAARRWNRPELREQARSIYADVLRLATREVGGRLVLLPGVTGFVTPSGTEINLSYLIFPSLIEASSLGDQARWRRVVHDGVGLIDIARFGRWDLPPDWLRLNPPHAPVPAPGKPPRFSYDAVRIPLYLEWSGLLTAPLLNRFRTYWSAFGDGLPAWVDLATNARAPYPAPSGFHAVAECTGLVLPPGSMPAAFPSVASDPDYYSASLTLLARIVWTERHSP</sequence>
<evidence type="ECO:0000313" key="8">
    <source>
        <dbReference type="EMBL" id="QKE89849.1"/>
    </source>
</evidence>
<dbReference type="RefSeq" id="WP_171834836.1">
    <property type="nucleotide sequence ID" value="NZ_CP053708.1"/>
</dbReference>
<evidence type="ECO:0000256" key="2">
    <source>
        <dbReference type="ARBA" id="ARBA00009209"/>
    </source>
</evidence>
<dbReference type="InterPro" id="IPR002037">
    <property type="entry name" value="Glyco_hydro_8"/>
</dbReference>
<dbReference type="EC" id="3.2.1.4" evidence="3"/>
<evidence type="ECO:0000256" key="5">
    <source>
        <dbReference type="ARBA" id="ARBA00023001"/>
    </source>
</evidence>
<keyword evidence="4" id="KW-0378">Hydrolase</keyword>
<organism evidence="8 9">
    <name type="scientific">Lichenicola cladoniae</name>
    <dbReference type="NCBI Taxonomy" id="1484109"/>
    <lineage>
        <taxon>Bacteria</taxon>
        <taxon>Pseudomonadati</taxon>
        <taxon>Pseudomonadota</taxon>
        <taxon>Alphaproteobacteria</taxon>
        <taxon>Acetobacterales</taxon>
        <taxon>Acetobacteraceae</taxon>
        <taxon>Lichenicola</taxon>
    </lineage>
</organism>
<keyword evidence="5" id="KW-0136">Cellulose degradation</keyword>
<comment type="catalytic activity">
    <reaction evidence="1">
        <text>Endohydrolysis of (1-&gt;4)-beta-D-glucosidic linkages in cellulose, lichenin and cereal beta-D-glucans.</text>
        <dbReference type="EC" id="3.2.1.4"/>
    </reaction>
</comment>
<protein>
    <recommendedName>
        <fullName evidence="3">cellulase</fullName>
        <ecNumber evidence="3">3.2.1.4</ecNumber>
    </recommendedName>
</protein>
<dbReference type="InterPro" id="IPR008928">
    <property type="entry name" value="6-hairpin_glycosidase_sf"/>
</dbReference>
<dbReference type="GO" id="GO:0030245">
    <property type="term" value="P:cellulose catabolic process"/>
    <property type="evidence" value="ECO:0007669"/>
    <property type="project" value="UniProtKB-KW"/>
</dbReference>
<evidence type="ECO:0000256" key="7">
    <source>
        <dbReference type="ARBA" id="ARBA00023326"/>
    </source>
</evidence>
<evidence type="ECO:0000256" key="3">
    <source>
        <dbReference type="ARBA" id="ARBA00012601"/>
    </source>
</evidence>
<proteinExistence type="inferred from homology"/>
<dbReference type="KEGG" id="lck:HN018_07140"/>
<dbReference type="AlphaFoldDB" id="A0A6M8HN54"/>
<evidence type="ECO:0000313" key="9">
    <source>
        <dbReference type="Proteomes" id="UP000500767"/>
    </source>
</evidence>
<gene>
    <name evidence="8" type="ORF">HN018_07140</name>
</gene>
<comment type="similarity">
    <text evidence="2">Belongs to the glycosyl hydrolase 8 (cellulase D) family.</text>
</comment>
<dbReference type="InterPro" id="IPR012341">
    <property type="entry name" value="6hp_glycosidase-like_sf"/>
</dbReference>
<keyword evidence="6" id="KW-0326">Glycosidase</keyword>
<evidence type="ECO:0000256" key="6">
    <source>
        <dbReference type="ARBA" id="ARBA00023295"/>
    </source>
</evidence>
<dbReference type="SUPFAM" id="SSF48208">
    <property type="entry name" value="Six-hairpin glycosidases"/>
    <property type="match status" value="1"/>
</dbReference>
<dbReference type="Proteomes" id="UP000500767">
    <property type="component" value="Chromosome"/>
</dbReference>
<dbReference type="PRINTS" id="PR00735">
    <property type="entry name" value="GLHYDRLASE8"/>
</dbReference>
<keyword evidence="9" id="KW-1185">Reference proteome</keyword>
<reference evidence="8 9" key="1">
    <citation type="journal article" date="2014" name="World J. Microbiol. Biotechnol.">
        <title>Biodiversity and physiological characteristics of Antarctic and Arctic lichens-associated bacteria.</title>
        <authorList>
            <person name="Lee Y.M."/>
            <person name="Kim E.H."/>
            <person name="Lee H.K."/>
            <person name="Hong S.G."/>
        </authorList>
    </citation>
    <scope>NUCLEOTIDE SEQUENCE [LARGE SCALE GENOMIC DNA]</scope>
    <source>
        <strain evidence="8 9">PAMC 26569</strain>
    </source>
</reference>
<dbReference type="Pfam" id="PF01270">
    <property type="entry name" value="Glyco_hydro_8"/>
    <property type="match status" value="1"/>
</dbReference>
<dbReference type="GO" id="GO:0008810">
    <property type="term" value="F:cellulase activity"/>
    <property type="evidence" value="ECO:0007669"/>
    <property type="project" value="UniProtKB-EC"/>
</dbReference>
<name>A0A6M8HN54_9PROT</name>
<evidence type="ECO:0000256" key="4">
    <source>
        <dbReference type="ARBA" id="ARBA00022801"/>
    </source>
</evidence>
<dbReference type="Gene3D" id="1.50.10.10">
    <property type="match status" value="1"/>
</dbReference>
<dbReference type="EMBL" id="CP053708">
    <property type="protein sequence ID" value="QKE89849.1"/>
    <property type="molecule type" value="Genomic_DNA"/>
</dbReference>
<keyword evidence="7" id="KW-0624">Polysaccharide degradation</keyword>
<evidence type="ECO:0000256" key="1">
    <source>
        <dbReference type="ARBA" id="ARBA00000966"/>
    </source>
</evidence>
<accession>A0A6M8HN54</accession>
<keyword evidence="7" id="KW-0119">Carbohydrate metabolism</keyword>